<dbReference type="RefSeq" id="WP_182308732.1">
    <property type="nucleotide sequence ID" value="NZ_CP059897.1"/>
</dbReference>
<evidence type="ECO:0000313" key="2">
    <source>
        <dbReference type="Proteomes" id="UP001595647"/>
    </source>
</evidence>
<gene>
    <name evidence="1" type="ORF">ACFOHV_22665</name>
</gene>
<dbReference type="Gene3D" id="2.60.120.580">
    <property type="entry name" value="Acetamidase/Formamidase-like domains"/>
    <property type="match status" value="2"/>
</dbReference>
<evidence type="ECO:0000313" key="1">
    <source>
        <dbReference type="EMBL" id="MFC3166090.1"/>
    </source>
</evidence>
<dbReference type="InterPro" id="IPR004304">
    <property type="entry name" value="FmdA_AmdA"/>
</dbReference>
<reference evidence="2" key="1">
    <citation type="journal article" date="2019" name="Int. J. Syst. Evol. Microbiol.">
        <title>The Global Catalogue of Microorganisms (GCM) 10K type strain sequencing project: providing services to taxonomists for standard genome sequencing and annotation.</title>
        <authorList>
            <consortium name="The Broad Institute Genomics Platform"/>
            <consortium name="The Broad Institute Genome Sequencing Center for Infectious Disease"/>
            <person name="Wu L."/>
            <person name="Ma J."/>
        </authorList>
    </citation>
    <scope>NUCLEOTIDE SEQUENCE [LARGE SCALE GENOMIC DNA]</scope>
    <source>
        <strain evidence="2">KCTC 52231</strain>
    </source>
</reference>
<dbReference type="SUPFAM" id="SSF141130">
    <property type="entry name" value="Acetamidase/Formamidase-like"/>
    <property type="match status" value="1"/>
</dbReference>
<dbReference type="Pfam" id="PF03069">
    <property type="entry name" value="FmdA_AmdA"/>
    <property type="match status" value="2"/>
</dbReference>
<protein>
    <submittedName>
        <fullName evidence="1">Acetamidase/formamidase family protein</fullName>
    </submittedName>
</protein>
<accession>A0ABV7I650</accession>
<comment type="caution">
    <text evidence="1">The sequence shown here is derived from an EMBL/GenBank/DDBJ whole genome shotgun (WGS) entry which is preliminary data.</text>
</comment>
<proteinExistence type="predicted"/>
<dbReference type="PANTHER" id="PTHR31891:SF1">
    <property type="entry name" value="FORMAMIDASE C869.04-RELATED"/>
    <property type="match status" value="1"/>
</dbReference>
<name>A0ABV7I650_9HYPH</name>
<dbReference type="Gene3D" id="3.10.28.20">
    <property type="entry name" value="Acetamidase/Formamidase-like domains"/>
    <property type="match status" value="1"/>
</dbReference>
<organism evidence="1 2">
    <name type="scientific">Ciceribacter thiooxidans</name>
    <dbReference type="NCBI Taxonomy" id="1969821"/>
    <lineage>
        <taxon>Bacteria</taxon>
        <taxon>Pseudomonadati</taxon>
        <taxon>Pseudomonadota</taxon>
        <taxon>Alphaproteobacteria</taxon>
        <taxon>Hyphomicrobiales</taxon>
        <taxon>Rhizobiaceae</taxon>
        <taxon>Ciceribacter</taxon>
    </lineage>
</organism>
<sequence>MTPTSIASSKRSAFGWNNAIAPVEKVAPGSTIRFECLDSSAGHYTRESTVADVSSMDFSKVNPVTGPIHLDGAEPGDVLKITIHEFEPSGFGWTANIPGFGLLADQFKDPALLLWNYEKTMEPALYGKNGRVPLKPFAGTIGLAPAEPGPHSIVPPRRVGGNLDIRDITAGTTLYLPVEVSGGLFSIGDTHAAQGDGEVCGTAIESQMNVTVTLDLVKDTRLAMPRFTTPGPVTRHLDTKGYEVTTGIGPDLMEGARAAVANMVDLLVQTHNMPADEAYMLCSVCGDLRISEIVDMPNWVVSFYFPRSIFE</sequence>
<dbReference type="PANTHER" id="PTHR31891">
    <property type="entry name" value="FORMAMIDASE C869.04-RELATED"/>
    <property type="match status" value="1"/>
</dbReference>
<keyword evidence="2" id="KW-1185">Reference proteome</keyword>
<dbReference type="Proteomes" id="UP001595647">
    <property type="component" value="Unassembled WGS sequence"/>
</dbReference>
<dbReference type="EMBL" id="JBHRTG010000019">
    <property type="protein sequence ID" value="MFC3166090.1"/>
    <property type="molecule type" value="Genomic_DNA"/>
</dbReference>